<gene>
    <name evidence="3" type="ORF">JOF53_003167</name>
</gene>
<organism evidence="3 4">
    <name type="scientific">Crossiella equi</name>
    <dbReference type="NCBI Taxonomy" id="130796"/>
    <lineage>
        <taxon>Bacteria</taxon>
        <taxon>Bacillati</taxon>
        <taxon>Actinomycetota</taxon>
        <taxon>Actinomycetes</taxon>
        <taxon>Pseudonocardiales</taxon>
        <taxon>Pseudonocardiaceae</taxon>
        <taxon>Crossiella</taxon>
    </lineage>
</organism>
<protein>
    <submittedName>
        <fullName evidence="3">Surfactin synthase thioesterase subunit</fullName>
    </submittedName>
</protein>
<comment type="caution">
    <text evidence="3">The sequence shown here is derived from an EMBL/GenBank/DDBJ whole genome shotgun (WGS) entry which is preliminary data.</text>
</comment>
<evidence type="ECO:0000256" key="1">
    <source>
        <dbReference type="ARBA" id="ARBA00007169"/>
    </source>
</evidence>
<keyword evidence="4" id="KW-1185">Reference proteome</keyword>
<evidence type="ECO:0000259" key="2">
    <source>
        <dbReference type="Pfam" id="PF00975"/>
    </source>
</evidence>
<feature type="domain" description="Thioesterase" evidence="2">
    <location>
        <begin position="21"/>
        <end position="232"/>
    </location>
</feature>
<dbReference type="SUPFAM" id="SSF53474">
    <property type="entry name" value="alpha/beta-Hydrolases"/>
    <property type="match status" value="1"/>
</dbReference>
<dbReference type="InterPro" id="IPR029058">
    <property type="entry name" value="AB_hydrolase_fold"/>
</dbReference>
<accession>A0ABS5AF32</accession>
<dbReference type="Proteomes" id="UP001519363">
    <property type="component" value="Unassembled WGS sequence"/>
</dbReference>
<evidence type="ECO:0000313" key="3">
    <source>
        <dbReference type="EMBL" id="MBP2474295.1"/>
    </source>
</evidence>
<dbReference type="PANTHER" id="PTHR11487">
    <property type="entry name" value="THIOESTERASE"/>
    <property type="match status" value="1"/>
</dbReference>
<comment type="similarity">
    <text evidence="1">Belongs to the thioesterase family.</text>
</comment>
<evidence type="ECO:0000313" key="4">
    <source>
        <dbReference type="Proteomes" id="UP001519363"/>
    </source>
</evidence>
<proteinExistence type="inferred from homology"/>
<dbReference type="Pfam" id="PF00975">
    <property type="entry name" value="Thioesterase"/>
    <property type="match status" value="1"/>
</dbReference>
<sequence>MNGPPSVVRPLPRPEATRMLIGLSYAGGGTAPLRPWAQALPVDVELALICYPGRERRFGEAMPHEFRDLVTDTVGAIQAAARLPYVLAGHSMGALVAFEATVRLENSAGGPVPEALVVSGHQAPPHIEFNGDLGPVSHHADAELVAWIKEYGTLPEEILEDPDLAKLVLTAFRADLDAYGTYRYVPSTKVNVPVQALIGEQDPVTVEGASRWREVAAAGFTVQRLPGAHFYTDEVWRTLPRHMTALGLPVA</sequence>
<name>A0ABS5AF32_9PSEU</name>
<dbReference type="InterPro" id="IPR012223">
    <property type="entry name" value="TEII"/>
</dbReference>
<dbReference type="InterPro" id="IPR001031">
    <property type="entry name" value="Thioesterase"/>
</dbReference>
<dbReference type="EMBL" id="JAGIOO010000001">
    <property type="protein sequence ID" value="MBP2474295.1"/>
    <property type="molecule type" value="Genomic_DNA"/>
</dbReference>
<dbReference type="Gene3D" id="3.40.50.1820">
    <property type="entry name" value="alpha/beta hydrolase"/>
    <property type="match status" value="1"/>
</dbReference>
<reference evidence="3 4" key="1">
    <citation type="submission" date="2021-03" db="EMBL/GenBank/DDBJ databases">
        <title>Sequencing the genomes of 1000 actinobacteria strains.</title>
        <authorList>
            <person name="Klenk H.-P."/>
        </authorList>
    </citation>
    <scope>NUCLEOTIDE SEQUENCE [LARGE SCALE GENOMIC DNA]</scope>
    <source>
        <strain evidence="3 4">DSM 44580</strain>
    </source>
</reference>
<dbReference type="RefSeq" id="WP_086784991.1">
    <property type="nucleotide sequence ID" value="NZ_JAGIOO010000001.1"/>
</dbReference>
<dbReference type="PANTHER" id="PTHR11487:SF0">
    <property type="entry name" value="S-ACYL FATTY ACID SYNTHASE THIOESTERASE, MEDIUM CHAIN"/>
    <property type="match status" value="1"/>
</dbReference>